<sequence>MAVLVASIFVRRLAVFSAAALLSVTVEVGYAQLVPKLPWHYATMLRAAVWDCILIVVFAAQVVDLVDPVLAEADGGHYFPLAVLLYYTLKFLLCAVSDLLGRCSAARSRSRHRILIRQRILVDLAGGPSGAQMFLGRICFITSAAGIALFVHGLLLVCSEANALALSIVVMLASHCAAALAALDPRRTMPGKMVQWLCTGWSGRAAILTGPIKILGASFLLPFAGSIIVAQLWFRTVTFLVWLLVGCPCCRLRQGDSVYDAFEREVLLPLLQCSFLGFACALAALVRNYRDIDMNVRVFVTTAAVYHTGMLMLWATPAALKAKVADEEGINADYGELSGMTEDGQTQLLDQESGHGGKGEVELESMHATCQELRARLHRERHDKSIEVERLSAKLQDTELFLRASDRKLQDALRVAEGLMEENAKLTEQMSEWRGCYVKLAQEVGEGHHVSRPSVEGDSDVPIADCEEGDVGSGLCCADSTACLDSEQESQCDH</sequence>
<feature type="transmembrane region" description="Helical" evidence="1">
    <location>
        <begin position="214"/>
        <end position="234"/>
    </location>
</feature>
<feature type="transmembrane region" description="Helical" evidence="1">
    <location>
        <begin position="134"/>
        <end position="157"/>
    </location>
</feature>
<keyword evidence="1" id="KW-0812">Transmembrane</keyword>
<feature type="transmembrane region" description="Helical" evidence="1">
    <location>
        <begin position="163"/>
        <end position="183"/>
    </location>
</feature>
<proteinExistence type="predicted"/>
<feature type="transmembrane region" description="Helical" evidence="1">
    <location>
        <begin position="298"/>
        <end position="315"/>
    </location>
</feature>
<gene>
    <name evidence="2" type="ORF">NSCI0253_LOCUS26860</name>
</gene>
<accession>A0A7S1AFK3</accession>
<feature type="transmembrane region" description="Helical" evidence="1">
    <location>
        <begin position="13"/>
        <end position="33"/>
    </location>
</feature>
<organism evidence="2">
    <name type="scientific">Noctiluca scintillans</name>
    <name type="common">Sea sparkle</name>
    <name type="synonym">Red tide dinoflagellate</name>
    <dbReference type="NCBI Taxonomy" id="2966"/>
    <lineage>
        <taxon>Eukaryota</taxon>
        <taxon>Sar</taxon>
        <taxon>Alveolata</taxon>
        <taxon>Dinophyceae</taxon>
        <taxon>Noctilucales</taxon>
        <taxon>Noctilucaceae</taxon>
        <taxon>Noctiluca</taxon>
    </lineage>
</organism>
<evidence type="ECO:0000256" key="1">
    <source>
        <dbReference type="SAM" id="Phobius"/>
    </source>
</evidence>
<reference evidence="2" key="1">
    <citation type="submission" date="2021-01" db="EMBL/GenBank/DDBJ databases">
        <authorList>
            <person name="Corre E."/>
            <person name="Pelletier E."/>
            <person name="Niang G."/>
            <person name="Scheremetjew M."/>
            <person name="Finn R."/>
            <person name="Kale V."/>
            <person name="Holt S."/>
            <person name="Cochrane G."/>
            <person name="Meng A."/>
            <person name="Brown T."/>
            <person name="Cohen L."/>
        </authorList>
    </citation>
    <scope>NUCLEOTIDE SEQUENCE</scope>
</reference>
<protein>
    <submittedName>
        <fullName evidence="2">Uncharacterized protein</fullName>
    </submittedName>
</protein>
<evidence type="ECO:0000313" key="2">
    <source>
        <dbReference type="EMBL" id="CAD8852510.1"/>
    </source>
</evidence>
<keyword evidence="1" id="KW-1133">Transmembrane helix</keyword>
<dbReference type="AlphaFoldDB" id="A0A7S1AFK3"/>
<keyword evidence="1" id="KW-0472">Membrane</keyword>
<dbReference type="EMBL" id="HBFQ01037962">
    <property type="protein sequence ID" value="CAD8852510.1"/>
    <property type="molecule type" value="Transcribed_RNA"/>
</dbReference>
<feature type="transmembrane region" description="Helical" evidence="1">
    <location>
        <begin position="266"/>
        <end position="286"/>
    </location>
</feature>
<feature type="transmembrane region" description="Helical" evidence="1">
    <location>
        <begin position="78"/>
        <end position="101"/>
    </location>
</feature>
<name>A0A7S1AFK3_NOCSC</name>